<dbReference type="EMBL" id="JBHMDY010000008">
    <property type="protein sequence ID" value="MFB9260687.1"/>
    <property type="molecule type" value="Genomic_DNA"/>
</dbReference>
<dbReference type="RefSeq" id="WP_182632953.1">
    <property type="nucleotide sequence ID" value="NZ_JAALDM010000217.1"/>
</dbReference>
<evidence type="ECO:0000256" key="1">
    <source>
        <dbReference type="SAM" id="MobiDB-lite"/>
    </source>
</evidence>
<accession>A0ABV5JSD7</accession>
<gene>
    <name evidence="2" type="ORF">ACFFVD_12830</name>
</gene>
<reference evidence="2 3" key="1">
    <citation type="submission" date="2024-09" db="EMBL/GenBank/DDBJ databases">
        <authorList>
            <person name="Sun Q."/>
            <person name="Mori K."/>
        </authorList>
    </citation>
    <scope>NUCLEOTIDE SEQUENCE [LARGE SCALE GENOMIC DNA]</scope>
    <source>
        <strain evidence="2 3">CCM 7659</strain>
    </source>
</reference>
<organism evidence="2 3">
    <name type="scientific">Dietzia aerolata</name>
    <dbReference type="NCBI Taxonomy" id="595984"/>
    <lineage>
        <taxon>Bacteria</taxon>
        <taxon>Bacillati</taxon>
        <taxon>Actinomycetota</taxon>
        <taxon>Actinomycetes</taxon>
        <taxon>Mycobacteriales</taxon>
        <taxon>Dietziaceae</taxon>
        <taxon>Dietzia</taxon>
    </lineage>
</organism>
<evidence type="ECO:0000313" key="3">
    <source>
        <dbReference type="Proteomes" id="UP001589700"/>
    </source>
</evidence>
<dbReference type="Proteomes" id="UP001589700">
    <property type="component" value="Unassembled WGS sequence"/>
</dbReference>
<protein>
    <submittedName>
        <fullName evidence="2">Uncharacterized protein</fullName>
    </submittedName>
</protein>
<evidence type="ECO:0000313" key="2">
    <source>
        <dbReference type="EMBL" id="MFB9260687.1"/>
    </source>
</evidence>
<comment type="caution">
    <text evidence="2">The sequence shown here is derived from an EMBL/GenBank/DDBJ whole genome shotgun (WGS) entry which is preliminary data.</text>
</comment>
<name>A0ABV5JSD7_9ACTN</name>
<proteinExistence type="predicted"/>
<keyword evidence="3" id="KW-1185">Reference proteome</keyword>
<feature type="compositionally biased region" description="Basic and acidic residues" evidence="1">
    <location>
        <begin position="1"/>
        <end position="11"/>
    </location>
</feature>
<sequence length="59" mass="6235">MAAAAESKETDIEVEPVADETANQARLVVASYATDAEECRMLLDMLGIGPEAPEPVDAE</sequence>
<feature type="region of interest" description="Disordered" evidence="1">
    <location>
        <begin position="1"/>
        <end position="20"/>
    </location>
</feature>